<evidence type="ECO:0000256" key="2">
    <source>
        <dbReference type="ARBA" id="ARBA00009347"/>
    </source>
</evidence>
<name>A0ABN1S2P1_9ACTN</name>
<dbReference type="InterPro" id="IPR013786">
    <property type="entry name" value="AcylCoA_DH/ox_N"/>
</dbReference>
<feature type="domain" description="Acyl-CoA dehydrogenase/oxidase C-terminal" evidence="7">
    <location>
        <begin position="218"/>
        <end position="368"/>
    </location>
</feature>
<dbReference type="PANTHER" id="PTHR43292:SF4">
    <property type="entry name" value="ACYL-COA DEHYDROGENASE FADE34"/>
    <property type="match status" value="1"/>
</dbReference>
<dbReference type="InterPro" id="IPR036250">
    <property type="entry name" value="AcylCo_DH-like_C"/>
</dbReference>
<protein>
    <submittedName>
        <fullName evidence="10">Acyl-CoA dehydrogenase family protein</fullName>
    </submittedName>
</protein>
<dbReference type="InterPro" id="IPR046373">
    <property type="entry name" value="Acyl-CoA_Oxase/DH_mid-dom_sf"/>
</dbReference>
<comment type="cofactor">
    <cofactor evidence="1 6">
        <name>FAD</name>
        <dbReference type="ChEBI" id="CHEBI:57692"/>
    </cofactor>
</comment>
<dbReference type="Gene3D" id="2.40.110.10">
    <property type="entry name" value="Butyryl-CoA Dehydrogenase, subunit A, domain 2"/>
    <property type="match status" value="1"/>
</dbReference>
<evidence type="ECO:0000313" key="10">
    <source>
        <dbReference type="EMBL" id="GAA0971054.1"/>
    </source>
</evidence>
<reference evidence="10 11" key="1">
    <citation type="journal article" date="2019" name="Int. J. Syst. Evol. Microbiol.">
        <title>The Global Catalogue of Microorganisms (GCM) 10K type strain sequencing project: providing services to taxonomists for standard genome sequencing and annotation.</title>
        <authorList>
            <consortium name="The Broad Institute Genomics Platform"/>
            <consortium name="The Broad Institute Genome Sequencing Center for Infectious Disease"/>
            <person name="Wu L."/>
            <person name="Ma J."/>
        </authorList>
    </citation>
    <scope>NUCLEOTIDE SEQUENCE [LARGE SCALE GENOMIC DNA]</scope>
    <source>
        <strain evidence="10 11">JCM 10696</strain>
    </source>
</reference>
<keyword evidence="3 6" id="KW-0285">Flavoprotein</keyword>
<evidence type="ECO:0000256" key="6">
    <source>
        <dbReference type="RuleBase" id="RU362125"/>
    </source>
</evidence>
<gene>
    <name evidence="10" type="ORF">GCM10009550_79230</name>
</gene>
<dbReference type="PANTHER" id="PTHR43292">
    <property type="entry name" value="ACYL-COA DEHYDROGENASE"/>
    <property type="match status" value="1"/>
</dbReference>
<keyword evidence="5 6" id="KW-0560">Oxidoreductase</keyword>
<comment type="caution">
    <text evidence="10">The sequence shown here is derived from an EMBL/GenBank/DDBJ whole genome shotgun (WGS) entry which is preliminary data.</text>
</comment>
<evidence type="ECO:0000259" key="9">
    <source>
        <dbReference type="Pfam" id="PF02771"/>
    </source>
</evidence>
<dbReference type="Pfam" id="PF02771">
    <property type="entry name" value="Acyl-CoA_dh_N"/>
    <property type="match status" value="1"/>
</dbReference>
<dbReference type="InterPro" id="IPR006091">
    <property type="entry name" value="Acyl-CoA_Oxase/DH_mid-dom"/>
</dbReference>
<dbReference type="RefSeq" id="WP_344248141.1">
    <property type="nucleotide sequence ID" value="NZ_BAAAHH010000087.1"/>
</dbReference>
<dbReference type="InterPro" id="IPR009075">
    <property type="entry name" value="AcylCo_DH/oxidase_C"/>
</dbReference>
<dbReference type="Gene3D" id="1.20.140.10">
    <property type="entry name" value="Butyryl-CoA Dehydrogenase, subunit A, domain 3"/>
    <property type="match status" value="1"/>
</dbReference>
<dbReference type="Pfam" id="PF02770">
    <property type="entry name" value="Acyl-CoA_dh_M"/>
    <property type="match status" value="1"/>
</dbReference>
<accession>A0ABN1S2P1</accession>
<feature type="domain" description="Acyl-CoA dehydrogenase/oxidase N-terminal" evidence="9">
    <location>
        <begin position="24"/>
        <end position="108"/>
    </location>
</feature>
<dbReference type="SUPFAM" id="SSF47203">
    <property type="entry name" value="Acyl-CoA dehydrogenase C-terminal domain-like"/>
    <property type="match status" value="1"/>
</dbReference>
<keyword evidence="11" id="KW-1185">Reference proteome</keyword>
<dbReference type="Pfam" id="PF00441">
    <property type="entry name" value="Acyl-CoA_dh_1"/>
    <property type="match status" value="1"/>
</dbReference>
<evidence type="ECO:0000256" key="3">
    <source>
        <dbReference type="ARBA" id="ARBA00022630"/>
    </source>
</evidence>
<feature type="domain" description="Acyl-CoA oxidase/dehydrogenase middle" evidence="8">
    <location>
        <begin position="112"/>
        <end position="206"/>
    </location>
</feature>
<evidence type="ECO:0000259" key="7">
    <source>
        <dbReference type="Pfam" id="PF00441"/>
    </source>
</evidence>
<evidence type="ECO:0000313" key="11">
    <source>
        <dbReference type="Proteomes" id="UP001500665"/>
    </source>
</evidence>
<proteinExistence type="inferred from homology"/>
<evidence type="ECO:0000256" key="5">
    <source>
        <dbReference type="ARBA" id="ARBA00023002"/>
    </source>
</evidence>
<dbReference type="Gene3D" id="1.10.540.10">
    <property type="entry name" value="Acyl-CoA dehydrogenase/oxidase, N-terminal domain"/>
    <property type="match status" value="1"/>
</dbReference>
<comment type="similarity">
    <text evidence="2 6">Belongs to the acyl-CoA dehydrogenase family.</text>
</comment>
<evidence type="ECO:0000256" key="1">
    <source>
        <dbReference type="ARBA" id="ARBA00001974"/>
    </source>
</evidence>
<dbReference type="InterPro" id="IPR052161">
    <property type="entry name" value="Mycobact_Acyl-CoA_DH"/>
</dbReference>
<evidence type="ECO:0000259" key="8">
    <source>
        <dbReference type="Pfam" id="PF02770"/>
    </source>
</evidence>
<dbReference type="InterPro" id="IPR009100">
    <property type="entry name" value="AcylCoA_DH/oxidase_NM_dom_sf"/>
</dbReference>
<evidence type="ECO:0000256" key="4">
    <source>
        <dbReference type="ARBA" id="ARBA00022827"/>
    </source>
</evidence>
<dbReference type="Proteomes" id="UP001500665">
    <property type="component" value="Unassembled WGS sequence"/>
</dbReference>
<dbReference type="SUPFAM" id="SSF56645">
    <property type="entry name" value="Acyl-CoA dehydrogenase NM domain-like"/>
    <property type="match status" value="1"/>
</dbReference>
<dbReference type="EMBL" id="BAAAHH010000087">
    <property type="protein sequence ID" value="GAA0971054.1"/>
    <property type="molecule type" value="Genomic_DNA"/>
</dbReference>
<organism evidence="10 11">
    <name type="scientific">Actinocorallia libanotica</name>
    <dbReference type="NCBI Taxonomy" id="46162"/>
    <lineage>
        <taxon>Bacteria</taxon>
        <taxon>Bacillati</taxon>
        <taxon>Actinomycetota</taxon>
        <taxon>Actinomycetes</taxon>
        <taxon>Streptosporangiales</taxon>
        <taxon>Thermomonosporaceae</taxon>
        <taxon>Actinocorallia</taxon>
    </lineage>
</organism>
<keyword evidence="4 6" id="KW-0274">FAD</keyword>
<sequence length="396" mass="42608">MADIETYAEQAKAWLAETPIPENTGTDVSRSFMAVLYDAGYSGISWPAEYGGQGLSTAEERAFQQAARGKALPTGVFGIGLGMCGPTLLSLGTEEQKKRYIKPLLRGEEIWCQLFSEPGAGSDIASLQTRAVLDGDSWVLNGQKVWTTVAQHADYGLIIARTDVDLPKHKGITMFVVDMHAPGVTVRPLRDMTGIAHFNEVFFDDVHIPQDQVVGGVNNGWNAAITTLLHERLSIGMGSAAPDRPTSYKSIAARAQKRGLTEDPAVREKLVDLYIQERALELFNARLAQEVKAGVNPGSRGSVTKLLLAELTLDSAEAAAEIFGEGVAAHSEDDELARYAAALAWAPGMALGGGTNEIVRNAIGERVLGLPREPQVDRDVPFRELKVGTQKKEAGA</sequence>
<dbReference type="InterPro" id="IPR037069">
    <property type="entry name" value="AcylCoA_DH/ox_N_sf"/>
</dbReference>